<evidence type="ECO:0000259" key="1">
    <source>
        <dbReference type="SMART" id="SM00418"/>
    </source>
</evidence>
<dbReference type="InterPro" id="IPR011991">
    <property type="entry name" value="ArsR-like_HTH"/>
</dbReference>
<dbReference type="SMART" id="SM00418">
    <property type="entry name" value="HTH_ARSR"/>
    <property type="match status" value="1"/>
</dbReference>
<gene>
    <name evidence="2" type="ORF">QPL79_01325</name>
</gene>
<dbReference type="Gene3D" id="1.10.10.10">
    <property type="entry name" value="Winged helix-like DNA-binding domain superfamily/Winged helix DNA-binding domain"/>
    <property type="match status" value="1"/>
</dbReference>
<dbReference type="AlphaFoldDB" id="A0ABD4Z4V9"/>
<accession>A0ABD4Z4V9</accession>
<dbReference type="RefSeq" id="WP_285272984.1">
    <property type="nucleotide sequence ID" value="NZ_JASNVW010000001.1"/>
</dbReference>
<dbReference type="Pfam" id="PF01022">
    <property type="entry name" value="HTH_5"/>
    <property type="match status" value="1"/>
</dbReference>
<proteinExistence type="predicted"/>
<dbReference type="CDD" id="cd00090">
    <property type="entry name" value="HTH_ARSR"/>
    <property type="match status" value="1"/>
</dbReference>
<evidence type="ECO:0000313" key="3">
    <source>
        <dbReference type="Proteomes" id="UP001529235"/>
    </source>
</evidence>
<reference evidence="2 3" key="1">
    <citation type="submission" date="2023-05" db="EMBL/GenBank/DDBJ databases">
        <title>A new hyperthermophilic archaea 'Ignisphaera cupida' sp. nov. and description of the family 'Ignisphaeraceae' fam. nov.</title>
        <authorList>
            <person name="Podosokorskaya O.A."/>
            <person name="Elcheninov A.G."/>
            <person name="Klukina A."/>
            <person name="Merkel A.Y."/>
        </authorList>
    </citation>
    <scope>NUCLEOTIDE SEQUENCE [LARGE SCALE GENOMIC DNA]</scope>
    <source>
        <strain evidence="2 3">4213-co</strain>
    </source>
</reference>
<dbReference type="Proteomes" id="UP001529235">
    <property type="component" value="Unassembled WGS sequence"/>
</dbReference>
<dbReference type="SUPFAM" id="SSF46785">
    <property type="entry name" value="Winged helix' DNA-binding domain"/>
    <property type="match status" value="1"/>
</dbReference>
<organism evidence="2 3">
    <name type="scientific">Ignisphaera cupida</name>
    <dbReference type="NCBI Taxonomy" id="3050454"/>
    <lineage>
        <taxon>Archaea</taxon>
        <taxon>Thermoproteota</taxon>
        <taxon>Thermoprotei</taxon>
        <taxon>Desulfurococcales</taxon>
        <taxon>Desulfurococcaceae</taxon>
        <taxon>Ignisphaera</taxon>
    </lineage>
</organism>
<dbReference type="InterPro" id="IPR001845">
    <property type="entry name" value="HTH_ArsR_DNA-bd_dom"/>
</dbReference>
<feature type="domain" description="HTH arsR-type" evidence="1">
    <location>
        <begin position="21"/>
        <end position="105"/>
    </location>
</feature>
<keyword evidence="3" id="KW-1185">Reference proteome</keyword>
<sequence>MALTLPPNYPEIDVVRLINYRTFENCIKNEVRCAMVSLMARGITTAAEIASALGISRTAIYRHLNALRKSGIVAYRDGKFYVAARLFLVYDVDIDEKGSIKITVYPNKGGFIDEAIGFAFVKGEYCRCDVCVVRDKCLNAVKNLAKKLDVKIRSENPLDGFREIVEEITKKDLIKLLKDGYLIAKLSEEIIEEEPEAE</sequence>
<dbReference type="InterPro" id="IPR036390">
    <property type="entry name" value="WH_DNA-bd_sf"/>
</dbReference>
<protein>
    <submittedName>
        <fullName evidence="2">ArsR family transcriptional regulator</fullName>
    </submittedName>
</protein>
<dbReference type="EMBL" id="JASNVW010000001">
    <property type="protein sequence ID" value="MDK6028007.1"/>
    <property type="molecule type" value="Genomic_DNA"/>
</dbReference>
<evidence type="ECO:0000313" key="2">
    <source>
        <dbReference type="EMBL" id="MDK6028007.1"/>
    </source>
</evidence>
<comment type="caution">
    <text evidence="2">The sequence shown here is derived from an EMBL/GenBank/DDBJ whole genome shotgun (WGS) entry which is preliminary data.</text>
</comment>
<name>A0ABD4Z4V9_9CREN</name>
<dbReference type="InterPro" id="IPR036388">
    <property type="entry name" value="WH-like_DNA-bd_sf"/>
</dbReference>